<organism evidence="1">
    <name type="scientific">marine sediment metagenome</name>
    <dbReference type="NCBI Taxonomy" id="412755"/>
    <lineage>
        <taxon>unclassified sequences</taxon>
        <taxon>metagenomes</taxon>
        <taxon>ecological metagenomes</taxon>
    </lineage>
</organism>
<protein>
    <submittedName>
        <fullName evidence="1">Uncharacterized protein</fullName>
    </submittedName>
</protein>
<feature type="non-terminal residue" evidence="1">
    <location>
        <position position="1"/>
    </location>
</feature>
<gene>
    <name evidence="1" type="ORF">S06H3_41539</name>
</gene>
<dbReference type="EMBL" id="BARV01025613">
    <property type="protein sequence ID" value="GAI45666.1"/>
    <property type="molecule type" value="Genomic_DNA"/>
</dbReference>
<proteinExistence type="predicted"/>
<dbReference type="AlphaFoldDB" id="X1PT19"/>
<name>X1PT19_9ZZZZ</name>
<reference evidence="1" key="1">
    <citation type="journal article" date="2014" name="Front. Microbiol.">
        <title>High frequency of phylogenetically diverse reductive dehalogenase-homologous genes in deep subseafloor sedimentary metagenomes.</title>
        <authorList>
            <person name="Kawai M."/>
            <person name="Futagami T."/>
            <person name="Toyoda A."/>
            <person name="Takaki Y."/>
            <person name="Nishi S."/>
            <person name="Hori S."/>
            <person name="Arai W."/>
            <person name="Tsubouchi T."/>
            <person name="Morono Y."/>
            <person name="Uchiyama I."/>
            <person name="Ito T."/>
            <person name="Fujiyama A."/>
            <person name="Inagaki F."/>
            <person name="Takami H."/>
        </authorList>
    </citation>
    <scope>NUCLEOTIDE SEQUENCE</scope>
    <source>
        <strain evidence="1">Expedition CK06-06</strain>
    </source>
</reference>
<evidence type="ECO:0000313" key="1">
    <source>
        <dbReference type="EMBL" id="GAI45666.1"/>
    </source>
</evidence>
<accession>X1PT19</accession>
<sequence length="97" mass="10882">GLNSPFAGVLAYVFSYVPEPNDSQRFIGFLEMPDPNFKPDSFDSRLSGAKRWGQGKLICKPEDNKWVSANSKEGQAILQEFFQPNAKGEITHYCPPE</sequence>
<comment type="caution">
    <text evidence="1">The sequence shown here is derived from an EMBL/GenBank/DDBJ whole genome shotgun (WGS) entry which is preliminary data.</text>
</comment>